<name>A0A1I3G7J7_9RHOB</name>
<feature type="signal peptide" evidence="2">
    <location>
        <begin position="1"/>
        <end position="29"/>
    </location>
</feature>
<keyword evidence="4" id="KW-1185">Reference proteome</keyword>
<evidence type="ECO:0000256" key="1">
    <source>
        <dbReference type="SAM" id="Phobius"/>
    </source>
</evidence>
<protein>
    <submittedName>
        <fullName evidence="3">VPLPA-CTERM protein sorting domain-containing protein</fullName>
    </submittedName>
</protein>
<dbReference type="EMBL" id="FOQH01000005">
    <property type="protein sequence ID" value="SFI19466.1"/>
    <property type="molecule type" value="Genomic_DNA"/>
</dbReference>
<keyword evidence="1" id="KW-0812">Transmembrane</keyword>
<dbReference type="AlphaFoldDB" id="A0A1I3G7J7"/>
<dbReference type="RefSeq" id="WP_092859867.1">
    <property type="nucleotide sequence ID" value="NZ_FOQH01000005.1"/>
</dbReference>
<gene>
    <name evidence="3" type="ORF">SAMN05216258_1059</name>
</gene>
<feature type="transmembrane region" description="Helical" evidence="1">
    <location>
        <begin position="183"/>
        <end position="202"/>
    </location>
</feature>
<sequence length="208" mass="21314">MRALRSPLLAGSLAAAALLASVPSASALAAFDLFYDSVLDGQIVEEDVVGVGRISWDGTPTLGFTPFSAMTDLSIQLDYLDGALSFTEVDLIGDRDATGVLIFEIAGGLGLTFYSDQMISPDGPPGSAVEFQTVDAVLSHEPYTDGAPCCGGDGVVNLAQLTIFSEEFNELGEYAGVAAASPVPLPAAGALLAGGLMGLAALRRRRAA</sequence>
<accession>A0A1I3G7J7</accession>
<keyword evidence="1" id="KW-1133">Transmembrane helix</keyword>
<feature type="chain" id="PRO_5011750470" evidence="2">
    <location>
        <begin position="30"/>
        <end position="208"/>
    </location>
</feature>
<keyword evidence="1" id="KW-0472">Membrane</keyword>
<proteinExistence type="predicted"/>
<evidence type="ECO:0000313" key="4">
    <source>
        <dbReference type="Proteomes" id="UP000199377"/>
    </source>
</evidence>
<evidence type="ECO:0000313" key="3">
    <source>
        <dbReference type="EMBL" id="SFI19466.1"/>
    </source>
</evidence>
<reference evidence="3 4" key="1">
    <citation type="submission" date="2016-10" db="EMBL/GenBank/DDBJ databases">
        <authorList>
            <person name="de Groot N.N."/>
        </authorList>
    </citation>
    <scope>NUCLEOTIDE SEQUENCE [LARGE SCALE GENOMIC DNA]</scope>
    <source>
        <strain evidence="3 4">CGMCC 1.11030</strain>
    </source>
</reference>
<dbReference type="Proteomes" id="UP000199377">
    <property type="component" value="Unassembled WGS sequence"/>
</dbReference>
<evidence type="ECO:0000256" key="2">
    <source>
        <dbReference type="SAM" id="SignalP"/>
    </source>
</evidence>
<keyword evidence="2" id="KW-0732">Signal</keyword>
<organism evidence="3 4">
    <name type="scientific">Albimonas pacifica</name>
    <dbReference type="NCBI Taxonomy" id="1114924"/>
    <lineage>
        <taxon>Bacteria</taxon>
        <taxon>Pseudomonadati</taxon>
        <taxon>Pseudomonadota</taxon>
        <taxon>Alphaproteobacteria</taxon>
        <taxon>Rhodobacterales</taxon>
        <taxon>Paracoccaceae</taxon>
        <taxon>Albimonas</taxon>
    </lineage>
</organism>